<feature type="non-terminal residue" evidence="1">
    <location>
        <position position="1"/>
    </location>
</feature>
<dbReference type="AlphaFoldDB" id="A0A2J6WV51"/>
<organism evidence="1 2">
    <name type="scientific">Chloroflexus aggregans</name>
    <dbReference type="NCBI Taxonomy" id="152260"/>
    <lineage>
        <taxon>Bacteria</taxon>
        <taxon>Bacillati</taxon>
        <taxon>Chloroflexota</taxon>
        <taxon>Chloroflexia</taxon>
        <taxon>Chloroflexales</taxon>
        <taxon>Chloroflexineae</taxon>
        <taxon>Chloroflexaceae</taxon>
        <taxon>Chloroflexus</taxon>
    </lineage>
</organism>
<dbReference type="PANTHER" id="PTHR48050:SF13">
    <property type="entry name" value="STEROL 3-BETA-GLUCOSYLTRANSFERASE UGT80A2"/>
    <property type="match status" value="1"/>
</dbReference>
<reference evidence="1 2" key="1">
    <citation type="submission" date="2018-01" db="EMBL/GenBank/DDBJ databases">
        <title>Metagenomic assembled genomes from two thermal pools in the Uzon Caldera, Kamchatka, Russia.</title>
        <authorList>
            <person name="Wilkins L."/>
            <person name="Ettinger C."/>
        </authorList>
    </citation>
    <scope>NUCLEOTIDE SEQUENCE [LARGE SCALE GENOMIC DNA]</scope>
    <source>
        <strain evidence="1">ZAV-02</strain>
    </source>
</reference>
<dbReference type="Proteomes" id="UP000243376">
    <property type="component" value="Unassembled WGS sequence"/>
</dbReference>
<dbReference type="InterPro" id="IPR050426">
    <property type="entry name" value="Glycosyltransferase_28"/>
</dbReference>
<dbReference type="Gene3D" id="3.40.50.2000">
    <property type="entry name" value="Glycogen Phosphorylase B"/>
    <property type="match status" value="1"/>
</dbReference>
<proteinExistence type="predicted"/>
<gene>
    <name evidence="1" type="ORF">C0184_14635</name>
</gene>
<sequence>ADQPFWAWRAHLTGANPPPISPSELSVARLCYALEQALAPEYRQRAANVSAQMQVEKGVVAAVEQIERRYFGTKQEALFTR</sequence>
<comment type="caution">
    <text evidence="1">The sequence shown here is derived from an EMBL/GenBank/DDBJ whole genome shotgun (WGS) entry which is preliminary data.</text>
</comment>
<dbReference type="GO" id="GO:0016740">
    <property type="term" value="F:transferase activity"/>
    <property type="evidence" value="ECO:0007669"/>
    <property type="project" value="UniProtKB-KW"/>
</dbReference>
<keyword evidence="1" id="KW-0808">Transferase</keyword>
<protein>
    <submittedName>
        <fullName evidence="1">Glycosyltransferase</fullName>
    </submittedName>
</protein>
<dbReference type="EMBL" id="PNIQ01000978">
    <property type="protein sequence ID" value="PMP74794.1"/>
    <property type="molecule type" value="Genomic_DNA"/>
</dbReference>
<evidence type="ECO:0000313" key="2">
    <source>
        <dbReference type="Proteomes" id="UP000243376"/>
    </source>
</evidence>
<name>A0A2J6WV51_9CHLR</name>
<evidence type="ECO:0000313" key="1">
    <source>
        <dbReference type="EMBL" id="PMP74794.1"/>
    </source>
</evidence>
<accession>A0A2J6WV51</accession>
<dbReference type="PANTHER" id="PTHR48050">
    <property type="entry name" value="STEROL 3-BETA-GLUCOSYLTRANSFERASE"/>
    <property type="match status" value="1"/>
</dbReference>
<dbReference type="SUPFAM" id="SSF53756">
    <property type="entry name" value="UDP-Glycosyltransferase/glycogen phosphorylase"/>
    <property type="match status" value="1"/>
</dbReference>